<reference evidence="1 2" key="1">
    <citation type="submission" date="2020-08" db="EMBL/GenBank/DDBJ databases">
        <title>Genome public.</title>
        <authorList>
            <person name="Liu C."/>
            <person name="Sun Q."/>
        </authorList>
    </citation>
    <scope>NUCLEOTIDE SEQUENCE [LARGE SCALE GENOMIC DNA]</scope>
    <source>
        <strain evidence="1 2">BX3</strain>
    </source>
</reference>
<dbReference type="Pfam" id="PF14277">
    <property type="entry name" value="DUF4364"/>
    <property type="match status" value="1"/>
</dbReference>
<name>A0ABR7MVF1_9FIRM</name>
<dbReference type="RefSeq" id="WP_022142213.1">
    <property type="nucleotide sequence ID" value="NZ_JACRSW010000027.1"/>
</dbReference>
<proteinExistence type="predicted"/>
<dbReference type="EMBL" id="JACRSW010000027">
    <property type="protein sequence ID" value="MBC8557198.1"/>
    <property type="molecule type" value="Genomic_DNA"/>
</dbReference>
<evidence type="ECO:0000313" key="1">
    <source>
        <dbReference type="EMBL" id="MBC8557198.1"/>
    </source>
</evidence>
<accession>A0ABR7MVF1</accession>
<organism evidence="1 2">
    <name type="scientific">Jutongia hominis</name>
    <dbReference type="NCBI Taxonomy" id="2763664"/>
    <lineage>
        <taxon>Bacteria</taxon>
        <taxon>Bacillati</taxon>
        <taxon>Bacillota</taxon>
        <taxon>Clostridia</taxon>
        <taxon>Lachnospirales</taxon>
        <taxon>Lachnospiraceae</taxon>
        <taxon>Jutongia</taxon>
    </lineage>
</organism>
<keyword evidence="2" id="KW-1185">Reference proteome</keyword>
<dbReference type="Gene3D" id="1.10.10.10">
    <property type="entry name" value="Winged helix-like DNA-binding domain superfamily/Winged helix DNA-binding domain"/>
    <property type="match status" value="1"/>
</dbReference>
<sequence>MTSESLKLYKLIILYFLSKTNQDITNAILSDFILEHGYTDYFSIQETLVALTEDNMIKAHQTHTTSYYTITDKGHETLNYFVSQLPSDTIQEIEAYLAKNRIQIVDDTSIRSDYTKISSTEYLARCTVVERGSTIVEVAINVPSEEDAIDACKRFKEKSEEIYSFLFRTMATD</sequence>
<gene>
    <name evidence="1" type="ORF">H8700_05710</name>
</gene>
<evidence type="ECO:0000313" key="2">
    <source>
        <dbReference type="Proteomes" id="UP000637513"/>
    </source>
</evidence>
<dbReference type="InterPro" id="IPR025374">
    <property type="entry name" value="DUF4364"/>
</dbReference>
<dbReference type="Proteomes" id="UP000637513">
    <property type="component" value="Unassembled WGS sequence"/>
</dbReference>
<protein>
    <submittedName>
        <fullName evidence="1">DUF4364 family protein</fullName>
    </submittedName>
</protein>
<dbReference type="InterPro" id="IPR036388">
    <property type="entry name" value="WH-like_DNA-bd_sf"/>
</dbReference>
<comment type="caution">
    <text evidence="1">The sequence shown here is derived from an EMBL/GenBank/DDBJ whole genome shotgun (WGS) entry which is preliminary data.</text>
</comment>